<organism evidence="2">
    <name type="scientific">marine sediment metagenome</name>
    <dbReference type="NCBI Taxonomy" id="412755"/>
    <lineage>
        <taxon>unclassified sequences</taxon>
        <taxon>metagenomes</taxon>
        <taxon>ecological metagenomes</taxon>
    </lineage>
</organism>
<dbReference type="EMBL" id="BARU01035488">
    <property type="protein sequence ID" value="GAH81164.1"/>
    <property type="molecule type" value="Genomic_DNA"/>
</dbReference>
<evidence type="ECO:0000256" key="1">
    <source>
        <dbReference type="SAM" id="MobiDB-lite"/>
    </source>
</evidence>
<name>X1JSB3_9ZZZZ</name>
<gene>
    <name evidence="2" type="ORF">S03H2_55546</name>
</gene>
<feature type="compositionally biased region" description="Gly residues" evidence="1">
    <location>
        <begin position="33"/>
        <end position="44"/>
    </location>
</feature>
<comment type="caution">
    <text evidence="2">The sequence shown here is derived from an EMBL/GenBank/DDBJ whole genome shotgun (WGS) entry which is preliminary data.</text>
</comment>
<reference evidence="2" key="1">
    <citation type="journal article" date="2014" name="Front. Microbiol.">
        <title>High frequency of phylogenetically diverse reductive dehalogenase-homologous genes in deep subseafloor sedimentary metagenomes.</title>
        <authorList>
            <person name="Kawai M."/>
            <person name="Futagami T."/>
            <person name="Toyoda A."/>
            <person name="Takaki Y."/>
            <person name="Nishi S."/>
            <person name="Hori S."/>
            <person name="Arai W."/>
            <person name="Tsubouchi T."/>
            <person name="Morono Y."/>
            <person name="Uchiyama I."/>
            <person name="Ito T."/>
            <person name="Fujiyama A."/>
            <person name="Inagaki F."/>
            <person name="Takami H."/>
        </authorList>
    </citation>
    <scope>NUCLEOTIDE SEQUENCE</scope>
    <source>
        <strain evidence="2">Expedition CK06-06</strain>
    </source>
</reference>
<accession>X1JSB3</accession>
<proteinExistence type="predicted"/>
<feature type="region of interest" description="Disordered" evidence="1">
    <location>
        <begin position="26"/>
        <end position="46"/>
    </location>
</feature>
<dbReference type="AlphaFoldDB" id="X1JSB3"/>
<evidence type="ECO:0000313" key="2">
    <source>
        <dbReference type="EMBL" id="GAH81164.1"/>
    </source>
</evidence>
<protein>
    <submittedName>
        <fullName evidence="2">Uncharacterized protein</fullName>
    </submittedName>
</protein>
<sequence length="55" mass="5789">ASPPQAFPSFPVSGFAYPKPSHAAFTPTIPEDGGWGKGEQGWGFGVSEQIPMALR</sequence>
<feature type="non-terminal residue" evidence="2">
    <location>
        <position position="1"/>
    </location>
</feature>